<dbReference type="InterPro" id="IPR023614">
    <property type="entry name" value="Porin_dom_sf"/>
</dbReference>
<keyword evidence="1" id="KW-0732">Signal</keyword>
<feature type="signal peptide" evidence="1">
    <location>
        <begin position="1"/>
        <end position="26"/>
    </location>
</feature>
<gene>
    <name evidence="3" type="ORF">FIL70_07050</name>
</gene>
<dbReference type="Proteomes" id="UP000311469">
    <property type="component" value="Chromosome cSF1"/>
</dbReference>
<dbReference type="Pfam" id="PF13372">
    <property type="entry name" value="Alginate_exp"/>
    <property type="match status" value="1"/>
</dbReference>
<dbReference type="EMBL" id="CP041016">
    <property type="protein sequence ID" value="QDC37012.1"/>
    <property type="molecule type" value="Genomic_DNA"/>
</dbReference>
<organism evidence="3 4">
    <name type="scientific">Sphingobium fuliginis ATCC 27551</name>
    <dbReference type="NCBI Taxonomy" id="1208342"/>
    <lineage>
        <taxon>Bacteria</taxon>
        <taxon>Pseudomonadati</taxon>
        <taxon>Pseudomonadota</taxon>
        <taxon>Alphaproteobacteria</taxon>
        <taxon>Sphingomonadales</taxon>
        <taxon>Sphingomonadaceae</taxon>
        <taxon>Sphingobium</taxon>
    </lineage>
</organism>
<evidence type="ECO:0000256" key="1">
    <source>
        <dbReference type="SAM" id="SignalP"/>
    </source>
</evidence>
<proteinExistence type="predicted"/>
<reference evidence="3 4" key="1">
    <citation type="submission" date="2019-06" db="EMBL/GenBank/DDBJ databases">
        <title>Genome organization and adaptive potential of archetypical organophosphate degarding Sphingobium fuliginis ATCC 27551.</title>
        <authorList>
            <person name="Sarwar A."/>
            <person name="Parthasarathy S."/>
            <person name="Singh C."/>
            <person name="Siddavattam D."/>
        </authorList>
    </citation>
    <scope>NUCLEOTIDE SEQUENCE [LARGE SCALE GENOMIC DNA]</scope>
    <source>
        <strain evidence="3 4">ATCC 27551</strain>
    </source>
</reference>
<sequence>MKKVSFLFSASAPIMGLSAIAAPALAQDVVFKPIVEARLRYETVDQAGPAPLSSSRDAHSVTMRLRAGGEVSKGPWAFLAEAEGTLAIDEDYNSGVNGKTLYPIVADPETVEANRVQIQYRTKPLIVTVGRQRINLDDQRFVGSVAWRQNEQTFDAVRIEYMGIKNLKVDLSYAIAARTIWGMDGGKFGSANRPTDIKGDDVFANISYKTKLGTLTGFAYLVDEDEAVAALRRNSSQTYGVRFTGAQPLAKKVKLSYLASYARQSDHATNPVDYSADFVTAELGLDIAAFKLTAGYELLGSDAGATGIAGGFAFQTPFATLHKFNGWADKFLTTPGTGIQDYYAGVAYTVPKVGKVGPLVASFIYHRFSSDRLSIHYGDEYDAQVTLKLNKHLSALVKYADYDRKGIASYTGDADTRKFWAQIDYAL</sequence>
<dbReference type="RefSeq" id="WP_140041879.1">
    <property type="nucleotide sequence ID" value="NZ_CP041016.1"/>
</dbReference>
<dbReference type="InterPro" id="IPR025388">
    <property type="entry name" value="Alginate_export_dom"/>
</dbReference>
<name>A0A5B8CEK9_SPHSA</name>
<evidence type="ECO:0000313" key="3">
    <source>
        <dbReference type="EMBL" id="QDC37012.1"/>
    </source>
</evidence>
<evidence type="ECO:0000259" key="2">
    <source>
        <dbReference type="Pfam" id="PF13372"/>
    </source>
</evidence>
<dbReference type="KEGG" id="sufl:FIL70_07050"/>
<dbReference type="Gene3D" id="2.40.160.10">
    <property type="entry name" value="Porin"/>
    <property type="match status" value="1"/>
</dbReference>
<dbReference type="AlphaFoldDB" id="A0A5B8CEK9"/>
<protein>
    <recommendedName>
        <fullName evidence="2">Alginate export domain-containing protein</fullName>
    </recommendedName>
</protein>
<feature type="domain" description="Alginate export" evidence="2">
    <location>
        <begin position="37"/>
        <end position="164"/>
    </location>
</feature>
<evidence type="ECO:0000313" key="4">
    <source>
        <dbReference type="Proteomes" id="UP000311469"/>
    </source>
</evidence>
<feature type="chain" id="PRO_5022898035" description="Alginate export domain-containing protein" evidence="1">
    <location>
        <begin position="27"/>
        <end position="427"/>
    </location>
</feature>
<accession>A0A5B8CEK9</accession>